<comment type="caution">
    <text evidence="1">The sequence shown here is derived from an EMBL/GenBank/DDBJ whole genome shotgun (WGS) entry which is preliminary data.</text>
</comment>
<evidence type="ECO:0000313" key="2">
    <source>
        <dbReference type="Proteomes" id="UP000030004"/>
    </source>
</evidence>
<reference evidence="1 2" key="1">
    <citation type="journal article" date="2015" name="Antonie Van Leeuwenhoek">
        <title>Pseudooceanicola atlanticus gen. nov. sp. nov., isolated from surface seawater of the Atlantic Ocean and reclassification of Oceanicola batsensis, Oceanicola marinus, Oceanicola nitratireducens, Oceanicola nanhaiensis, Oceanicola antarcticus and Oceanicola flagellatus, as Pseudooceanicola batsensis comb. nov., Pseudooceanicola marinus comb. nov., Pseudooceanicola nitratireducens comb. nov., Pseudooceanicola nanhaiensis comb. nov., Pseudooceanicola antarcticus comb. nov., and Pseudooceanicola flagellatus comb. nov.</title>
        <authorList>
            <person name="Lai Q."/>
            <person name="Li G."/>
            <person name="Liu X."/>
            <person name="Du Y."/>
            <person name="Sun F."/>
            <person name="Shao Z."/>
        </authorList>
    </citation>
    <scope>NUCLEOTIDE SEQUENCE [LARGE SCALE GENOMIC DNA]</scope>
    <source>
        <strain evidence="1 2">22II-s11g</strain>
    </source>
</reference>
<evidence type="ECO:0000313" key="1">
    <source>
        <dbReference type="EMBL" id="KGM49383.1"/>
    </source>
</evidence>
<dbReference type="PANTHER" id="PTHR43857">
    <property type="entry name" value="BLR7761 PROTEIN"/>
    <property type="match status" value="1"/>
</dbReference>
<dbReference type="RefSeq" id="WP_043746105.1">
    <property type="nucleotide sequence ID" value="NZ_AQQX01000002.1"/>
</dbReference>
<dbReference type="Gene3D" id="3.30.1330.40">
    <property type="entry name" value="RutC-like"/>
    <property type="match status" value="1"/>
</dbReference>
<proteinExistence type="predicted"/>
<dbReference type="SUPFAM" id="SSF55298">
    <property type="entry name" value="YjgF-like"/>
    <property type="match status" value="1"/>
</dbReference>
<dbReference type="AlphaFoldDB" id="A0A0A0EH37"/>
<dbReference type="OrthoDB" id="9799840at2"/>
<gene>
    <name evidence="1" type="ORF">ATO9_04980</name>
</gene>
<dbReference type="CDD" id="cd00448">
    <property type="entry name" value="YjgF_YER057c_UK114_family"/>
    <property type="match status" value="1"/>
</dbReference>
<sequence length="131" mass="13816">MLRSLIPADIAPPFARYAHGVAASEMGGIMVTSGQLALADDGTVPDGAEAQAALIFANLDAILREGGTDREHILRINAFVTGREHMAGYMAARDAWLADVAHLPASTLMIVSGFTRPEFVVEIEVMAALPA</sequence>
<accession>A0A0A0EH37</accession>
<dbReference type="EMBL" id="AQQX01000002">
    <property type="protein sequence ID" value="KGM49383.1"/>
    <property type="molecule type" value="Genomic_DNA"/>
</dbReference>
<dbReference type="PANTHER" id="PTHR43857:SF1">
    <property type="entry name" value="YJGH FAMILY PROTEIN"/>
    <property type="match status" value="1"/>
</dbReference>
<dbReference type="STRING" id="1461694.ATO9_04980"/>
<dbReference type="eggNOG" id="COG0251">
    <property type="taxonomic scope" value="Bacteria"/>
</dbReference>
<dbReference type="InterPro" id="IPR006175">
    <property type="entry name" value="YjgF/YER057c/UK114"/>
</dbReference>
<keyword evidence="2" id="KW-1185">Reference proteome</keyword>
<dbReference type="InterPro" id="IPR035959">
    <property type="entry name" value="RutC-like_sf"/>
</dbReference>
<name>A0A0A0EH37_9RHOB</name>
<protein>
    <submittedName>
        <fullName evidence="1">Endoribonuclease L-PSP</fullName>
    </submittedName>
</protein>
<dbReference type="Proteomes" id="UP000030004">
    <property type="component" value="Unassembled WGS sequence"/>
</dbReference>
<organism evidence="1 2">
    <name type="scientific">Pseudooceanicola atlanticus</name>
    <dbReference type="NCBI Taxonomy" id="1461694"/>
    <lineage>
        <taxon>Bacteria</taxon>
        <taxon>Pseudomonadati</taxon>
        <taxon>Pseudomonadota</taxon>
        <taxon>Alphaproteobacteria</taxon>
        <taxon>Rhodobacterales</taxon>
        <taxon>Paracoccaceae</taxon>
        <taxon>Pseudooceanicola</taxon>
    </lineage>
</organism>
<dbReference type="Pfam" id="PF01042">
    <property type="entry name" value="Ribonuc_L-PSP"/>
    <property type="match status" value="1"/>
</dbReference>